<dbReference type="EC" id="3.4.21.-" evidence="7"/>
<keyword evidence="8" id="KW-1185">Reference proteome</keyword>
<dbReference type="InterPro" id="IPR043504">
    <property type="entry name" value="Peptidase_S1_PA_chymotrypsin"/>
</dbReference>
<dbReference type="Gene3D" id="2.40.10.10">
    <property type="entry name" value="Trypsin-like serine proteases"/>
    <property type="match status" value="2"/>
</dbReference>
<dbReference type="PROSITE" id="PS50106">
    <property type="entry name" value="PDZ"/>
    <property type="match status" value="1"/>
</dbReference>
<dbReference type="PANTHER" id="PTHR43343">
    <property type="entry name" value="PEPTIDASE S12"/>
    <property type="match status" value="1"/>
</dbReference>
<dbReference type="RefSeq" id="WP_378931315.1">
    <property type="nucleotide sequence ID" value="NZ_JBHLVO010000003.1"/>
</dbReference>
<evidence type="ECO:0000313" key="8">
    <source>
        <dbReference type="Proteomes" id="UP001589854"/>
    </source>
</evidence>
<protein>
    <submittedName>
        <fullName evidence="7">S1C family serine protease</fullName>
        <ecNumber evidence="7">3.4.21.-</ecNumber>
    </submittedName>
</protein>
<feature type="transmembrane region" description="Helical" evidence="5">
    <location>
        <begin position="21"/>
        <end position="42"/>
    </location>
</feature>
<dbReference type="PANTHER" id="PTHR43343:SF3">
    <property type="entry name" value="PROTEASE DO-LIKE 8, CHLOROPLASTIC"/>
    <property type="match status" value="1"/>
</dbReference>
<dbReference type="InterPro" id="IPR001478">
    <property type="entry name" value="PDZ"/>
</dbReference>
<keyword evidence="5" id="KW-1133">Transmembrane helix</keyword>
<dbReference type="InterPro" id="IPR009003">
    <property type="entry name" value="Peptidase_S1_PA"/>
</dbReference>
<dbReference type="SUPFAM" id="SSF50156">
    <property type="entry name" value="PDZ domain-like"/>
    <property type="match status" value="1"/>
</dbReference>
<keyword evidence="3 7" id="KW-0378">Hydrolase</keyword>
<comment type="caution">
    <text evidence="7">The sequence shown here is derived from an EMBL/GenBank/DDBJ whole genome shotgun (WGS) entry which is preliminary data.</text>
</comment>
<keyword evidence="4" id="KW-0720">Serine protease</keyword>
<evidence type="ECO:0000259" key="6">
    <source>
        <dbReference type="PROSITE" id="PS50106"/>
    </source>
</evidence>
<evidence type="ECO:0000256" key="2">
    <source>
        <dbReference type="ARBA" id="ARBA00022670"/>
    </source>
</evidence>
<name>A0ABV6GBR4_9BACI</name>
<keyword evidence="2 7" id="KW-0645">Protease</keyword>
<feature type="domain" description="PDZ" evidence="6">
    <location>
        <begin position="303"/>
        <end position="362"/>
    </location>
</feature>
<dbReference type="InterPro" id="IPR051201">
    <property type="entry name" value="Chloro_Bact_Ser_Proteases"/>
</dbReference>
<dbReference type="GO" id="GO:0006508">
    <property type="term" value="P:proteolysis"/>
    <property type="evidence" value="ECO:0007669"/>
    <property type="project" value="UniProtKB-KW"/>
</dbReference>
<evidence type="ECO:0000313" key="7">
    <source>
        <dbReference type="EMBL" id="MFC0270861.1"/>
    </source>
</evidence>
<keyword evidence="5" id="KW-0812">Transmembrane</keyword>
<gene>
    <name evidence="7" type="ORF">ACFFIX_05285</name>
</gene>
<reference evidence="7 8" key="1">
    <citation type="submission" date="2024-09" db="EMBL/GenBank/DDBJ databases">
        <authorList>
            <person name="Sun Q."/>
            <person name="Mori K."/>
        </authorList>
    </citation>
    <scope>NUCLEOTIDE SEQUENCE [LARGE SCALE GENOMIC DNA]</scope>
    <source>
        <strain evidence="7 8">CCM 7228</strain>
    </source>
</reference>
<dbReference type="SMART" id="SM00228">
    <property type="entry name" value="PDZ"/>
    <property type="match status" value="1"/>
</dbReference>
<accession>A0ABV6GBR4</accession>
<keyword evidence="5" id="KW-0472">Membrane</keyword>
<organism evidence="7 8">
    <name type="scientific">Metabacillus herbersteinensis</name>
    <dbReference type="NCBI Taxonomy" id="283816"/>
    <lineage>
        <taxon>Bacteria</taxon>
        <taxon>Bacillati</taxon>
        <taxon>Bacillota</taxon>
        <taxon>Bacilli</taxon>
        <taxon>Bacillales</taxon>
        <taxon>Bacillaceae</taxon>
        <taxon>Metabacillus</taxon>
    </lineage>
</organism>
<evidence type="ECO:0000256" key="1">
    <source>
        <dbReference type="ARBA" id="ARBA00010541"/>
    </source>
</evidence>
<dbReference type="Proteomes" id="UP001589854">
    <property type="component" value="Unassembled WGS sequence"/>
</dbReference>
<proteinExistence type="inferred from homology"/>
<dbReference type="Pfam" id="PF13180">
    <property type="entry name" value="PDZ_2"/>
    <property type="match status" value="1"/>
</dbReference>
<dbReference type="Pfam" id="PF13365">
    <property type="entry name" value="Trypsin_2"/>
    <property type="match status" value="1"/>
</dbReference>
<evidence type="ECO:0000256" key="3">
    <source>
        <dbReference type="ARBA" id="ARBA00022801"/>
    </source>
</evidence>
<evidence type="ECO:0000256" key="5">
    <source>
        <dbReference type="SAM" id="Phobius"/>
    </source>
</evidence>
<dbReference type="EMBL" id="JBHLVO010000003">
    <property type="protein sequence ID" value="MFC0270861.1"/>
    <property type="molecule type" value="Genomic_DNA"/>
</dbReference>
<dbReference type="PRINTS" id="PR00834">
    <property type="entry name" value="PROTEASES2C"/>
</dbReference>
<dbReference type="GO" id="GO:0008233">
    <property type="term" value="F:peptidase activity"/>
    <property type="evidence" value="ECO:0007669"/>
    <property type="project" value="UniProtKB-KW"/>
</dbReference>
<dbReference type="InterPro" id="IPR036034">
    <property type="entry name" value="PDZ_sf"/>
</dbReference>
<evidence type="ECO:0000256" key="4">
    <source>
        <dbReference type="ARBA" id="ARBA00022825"/>
    </source>
</evidence>
<dbReference type="Gene3D" id="2.30.42.10">
    <property type="match status" value="1"/>
</dbReference>
<dbReference type="SUPFAM" id="SSF50494">
    <property type="entry name" value="Trypsin-like serine proteases"/>
    <property type="match status" value="1"/>
</dbReference>
<dbReference type="InterPro" id="IPR001940">
    <property type="entry name" value="Peptidase_S1C"/>
</dbReference>
<sequence length="403" mass="42468">MGYYDETNTRHQDKVERSRRPWFTSIVSGIVGGAMVLGVTTFTDINQNAPTNQGSEVTLTEEKENTVEVGAQPLSSKNEIADIVESLSPAIVGITNIQASGNPFQNAQGVESGTGSGVIFKKSDDAAYIITNNHVIEGAQSVEVTHFNGEKVKASVVGADPLTDMAVLKISSEHVTTVASFGDSTALRTGESVIAIGNPLGLEFSRTVTEGIISGKDRSVNITTSDGDWALDVIQTDAAINPGNSGGPLINMSGEVIGINSLKISQNGVEGLGFAIPSEDVVPISDELMEKGKIQRPFLGVGLIDLAELPEAYVRDSMNLPKEISTGVVVGNIAPSSPADSAGLKEQDVIVSMNGTEIKGASDLRKYLYTEAKIGDEIDVKVYRNGKAVTVKILLSERDATSA</sequence>
<comment type="similarity">
    <text evidence="1">Belongs to the peptidase S1C family.</text>
</comment>